<keyword evidence="12" id="KW-1185">Reference proteome</keyword>
<evidence type="ECO:0000256" key="9">
    <source>
        <dbReference type="SAM" id="MobiDB-lite"/>
    </source>
</evidence>
<comment type="subcellular location">
    <subcellularLocation>
        <location evidence="1">Nucleus</location>
    </subcellularLocation>
</comment>
<keyword evidence="3" id="KW-0053">Apoptosis</keyword>
<evidence type="ECO:0000313" key="12">
    <source>
        <dbReference type="Proteomes" id="UP001249851"/>
    </source>
</evidence>
<evidence type="ECO:0000256" key="7">
    <source>
        <dbReference type="ARBA" id="ARBA00023163"/>
    </source>
</evidence>
<protein>
    <submittedName>
        <fullName evidence="11">Cysteine/serine-rich nuclear protein 3</fullName>
    </submittedName>
</protein>
<keyword evidence="8" id="KW-0539">Nucleus</keyword>
<proteinExistence type="inferred from homology"/>
<name>A0AAD9V532_ACRCE</name>
<dbReference type="InterPro" id="IPR023260">
    <property type="entry name" value="Cys/Ser-rich_nuc_prot"/>
</dbReference>
<evidence type="ECO:0000256" key="5">
    <source>
        <dbReference type="ARBA" id="ARBA00023125"/>
    </source>
</evidence>
<dbReference type="PANTHER" id="PTHR13580">
    <property type="entry name" value="TGF-BETA INDUCED APOPTOSIS PROTEIN"/>
    <property type="match status" value="1"/>
</dbReference>
<keyword evidence="7" id="KW-0804">Transcription</keyword>
<evidence type="ECO:0000313" key="11">
    <source>
        <dbReference type="EMBL" id="KAK2561574.1"/>
    </source>
</evidence>
<keyword evidence="4" id="KW-0805">Transcription regulation</keyword>
<sequence length="203" mass="22429">MGKRKHSLNGSSEHENHEALEKRMKSKGRVSFGDVTIYHFPRKQGFVSVPSNGGSTLGMARRHLWIEKLRVDLAKTSADDQKPFAPISQKARRSILKSAGVRRILKTEERDCAKLRLSRVICGCNCGDICYSETCECILSGIGCQVDYGSFPCSCQPNGCQNGNGRKQYNPSTVEKHYCETFARINGENVGPAVLKYVGVAIV</sequence>
<feature type="region of interest" description="Disordered" evidence="9">
    <location>
        <begin position="1"/>
        <end position="25"/>
    </location>
</feature>
<reference evidence="11" key="1">
    <citation type="journal article" date="2023" name="G3 (Bethesda)">
        <title>Whole genome assembly and annotation of the endangered Caribbean coral Acropora cervicornis.</title>
        <authorList>
            <person name="Selwyn J.D."/>
            <person name="Vollmer S.V."/>
        </authorList>
    </citation>
    <scope>NUCLEOTIDE SEQUENCE</scope>
    <source>
        <strain evidence="11">K2</strain>
    </source>
</reference>
<dbReference type="Proteomes" id="UP001249851">
    <property type="component" value="Unassembled WGS sequence"/>
</dbReference>
<feature type="domain" description="Cysteine/serine-rich nuclear protein N-terminal" evidence="10">
    <location>
        <begin position="73"/>
        <end position="188"/>
    </location>
</feature>
<keyword evidence="5" id="KW-0238">DNA-binding</keyword>
<dbReference type="PANTHER" id="PTHR13580:SF9">
    <property type="entry name" value="AXIN1 UP-REGULATED 1, ISOFORM A"/>
    <property type="match status" value="1"/>
</dbReference>
<dbReference type="GO" id="GO:0006915">
    <property type="term" value="P:apoptotic process"/>
    <property type="evidence" value="ECO:0007669"/>
    <property type="project" value="UniProtKB-KW"/>
</dbReference>
<accession>A0AAD9V532</accession>
<dbReference type="GO" id="GO:0005634">
    <property type="term" value="C:nucleus"/>
    <property type="evidence" value="ECO:0007669"/>
    <property type="project" value="UniProtKB-SubCell"/>
</dbReference>
<dbReference type="InterPro" id="IPR031972">
    <property type="entry name" value="CSRNP_N"/>
</dbReference>
<keyword evidence="6" id="KW-0010">Activator</keyword>
<dbReference type="EMBL" id="JARQWQ010000032">
    <property type="protein sequence ID" value="KAK2561574.1"/>
    <property type="molecule type" value="Genomic_DNA"/>
</dbReference>
<reference evidence="11" key="2">
    <citation type="journal article" date="2023" name="Science">
        <title>Genomic signatures of disease resistance in endangered staghorn corals.</title>
        <authorList>
            <person name="Vollmer S.V."/>
            <person name="Selwyn J.D."/>
            <person name="Despard B.A."/>
            <person name="Roesel C.L."/>
        </authorList>
    </citation>
    <scope>NUCLEOTIDE SEQUENCE</scope>
    <source>
        <strain evidence="11">K2</strain>
    </source>
</reference>
<dbReference type="GO" id="GO:0043565">
    <property type="term" value="F:sequence-specific DNA binding"/>
    <property type="evidence" value="ECO:0007669"/>
    <property type="project" value="TreeGrafter"/>
</dbReference>
<dbReference type="Pfam" id="PF16019">
    <property type="entry name" value="CSRNP_N"/>
    <property type="match status" value="2"/>
</dbReference>
<evidence type="ECO:0000256" key="4">
    <source>
        <dbReference type="ARBA" id="ARBA00023015"/>
    </source>
</evidence>
<comment type="similarity">
    <text evidence="2">Belongs to the AXUD1 family.</text>
</comment>
<feature type="compositionally biased region" description="Basic and acidic residues" evidence="9">
    <location>
        <begin position="12"/>
        <end position="23"/>
    </location>
</feature>
<evidence type="ECO:0000256" key="2">
    <source>
        <dbReference type="ARBA" id="ARBA00008548"/>
    </source>
</evidence>
<dbReference type="GO" id="GO:0000981">
    <property type="term" value="F:DNA-binding transcription factor activity, RNA polymerase II-specific"/>
    <property type="evidence" value="ECO:0007669"/>
    <property type="project" value="TreeGrafter"/>
</dbReference>
<dbReference type="PRINTS" id="PR02031">
    <property type="entry name" value="CYSSERRICHNP"/>
</dbReference>
<evidence type="ECO:0000259" key="10">
    <source>
        <dbReference type="Pfam" id="PF16019"/>
    </source>
</evidence>
<gene>
    <name evidence="11" type="ORF">P5673_015558</name>
</gene>
<organism evidence="11 12">
    <name type="scientific">Acropora cervicornis</name>
    <name type="common">Staghorn coral</name>
    <dbReference type="NCBI Taxonomy" id="6130"/>
    <lineage>
        <taxon>Eukaryota</taxon>
        <taxon>Metazoa</taxon>
        <taxon>Cnidaria</taxon>
        <taxon>Anthozoa</taxon>
        <taxon>Hexacorallia</taxon>
        <taxon>Scleractinia</taxon>
        <taxon>Astrocoeniina</taxon>
        <taxon>Acroporidae</taxon>
        <taxon>Acropora</taxon>
    </lineage>
</organism>
<evidence type="ECO:0000256" key="3">
    <source>
        <dbReference type="ARBA" id="ARBA00022703"/>
    </source>
</evidence>
<comment type="caution">
    <text evidence="11">The sequence shown here is derived from an EMBL/GenBank/DDBJ whole genome shotgun (WGS) entry which is preliminary data.</text>
</comment>
<feature type="domain" description="Cysteine/serine-rich nuclear protein N-terminal" evidence="10">
    <location>
        <begin position="26"/>
        <end position="69"/>
    </location>
</feature>
<evidence type="ECO:0000256" key="8">
    <source>
        <dbReference type="ARBA" id="ARBA00023242"/>
    </source>
</evidence>
<dbReference type="AlphaFoldDB" id="A0AAD9V532"/>
<evidence type="ECO:0000256" key="1">
    <source>
        <dbReference type="ARBA" id="ARBA00004123"/>
    </source>
</evidence>
<evidence type="ECO:0000256" key="6">
    <source>
        <dbReference type="ARBA" id="ARBA00023159"/>
    </source>
</evidence>